<reference evidence="2 3" key="1">
    <citation type="journal article" date="2018" name="Genome Announc.">
        <title>Ignatzschineria cameli sp. nov., isolated from necrotic foot tissue of dromedaries (Camelus dromedarius) and associated maggots (Wohlfahrtia species) in Dubai.</title>
        <authorList>
            <person name="Tsang C.C."/>
            <person name="Tang J.Y."/>
            <person name="Fong J.Y."/>
            <person name="Kinne J."/>
            <person name="Lee H.H."/>
            <person name="Joseph M."/>
            <person name="Jose S."/>
            <person name="Schuster R.K."/>
            <person name="Tang Y."/>
            <person name="Sivakumar S."/>
            <person name="Chen J.H."/>
            <person name="Teng J.L."/>
            <person name="Lau S.K."/>
            <person name="Wernery U."/>
            <person name="Woo P.C."/>
        </authorList>
    </citation>
    <scope>NUCLEOTIDE SEQUENCE [LARGE SCALE GENOMIC DNA]</scope>
    <source>
        <strain evidence="2 3">KCTC 22643</strain>
    </source>
</reference>
<protein>
    <submittedName>
        <fullName evidence="2">Phage head morphogenesis protein</fullName>
    </submittedName>
</protein>
<name>A0A2U2AMZ3_9GAMM</name>
<dbReference type="EMBL" id="QEWR01000002">
    <property type="protein sequence ID" value="PWD84516.1"/>
    <property type="molecule type" value="Genomic_DNA"/>
</dbReference>
<evidence type="ECO:0000313" key="2">
    <source>
        <dbReference type="EMBL" id="PWD84516.1"/>
    </source>
</evidence>
<organism evidence="2 3">
    <name type="scientific">Ignatzschineria indica</name>
    <dbReference type="NCBI Taxonomy" id="472583"/>
    <lineage>
        <taxon>Bacteria</taxon>
        <taxon>Pseudomonadati</taxon>
        <taxon>Pseudomonadota</taxon>
        <taxon>Gammaproteobacteria</taxon>
        <taxon>Cardiobacteriales</taxon>
        <taxon>Ignatzschineriaceae</taxon>
        <taxon>Ignatzschineria</taxon>
    </lineage>
</organism>
<comment type="caution">
    <text evidence="2">The sequence shown here is derived from an EMBL/GenBank/DDBJ whole genome shotgun (WGS) entry which is preliminary data.</text>
</comment>
<gene>
    <name evidence="2" type="ORF">DC082_02970</name>
</gene>
<evidence type="ECO:0000313" key="3">
    <source>
        <dbReference type="Proteomes" id="UP000244948"/>
    </source>
</evidence>
<dbReference type="Proteomes" id="UP000244948">
    <property type="component" value="Unassembled WGS sequence"/>
</dbReference>
<feature type="domain" description="Phage head morphogenesis" evidence="1">
    <location>
        <begin position="58"/>
        <end position="184"/>
    </location>
</feature>
<proteinExistence type="predicted"/>
<dbReference type="Pfam" id="PF04233">
    <property type="entry name" value="Phage_Mu_F"/>
    <property type="match status" value="1"/>
</dbReference>
<keyword evidence="3" id="KW-1185">Reference proteome</keyword>
<dbReference type="NCBIfam" id="TIGR01641">
    <property type="entry name" value="phageSPP1_gp7"/>
    <property type="match status" value="1"/>
</dbReference>
<evidence type="ECO:0000259" key="1">
    <source>
        <dbReference type="Pfam" id="PF04233"/>
    </source>
</evidence>
<dbReference type="RefSeq" id="WP_109235686.1">
    <property type="nucleotide sequence ID" value="NZ_BMXZ01000001.1"/>
</dbReference>
<dbReference type="InterPro" id="IPR006528">
    <property type="entry name" value="Phage_head_morphogenesis_dom"/>
</dbReference>
<sequence length="414" mass="48217">MSKRINLGFALNLPNQRAIDYFTRKKVLPSDEMAALGESMHAKAFTLKNINNINLLQDFKNSLDEAIKSGKGFNAWRDDILNQTKKRGWINDGDVVNPDTGEILAPHRIGTIFNTNMNSAFQTARYQRQLDNAVTMPYWEYVAVNDDKTRASHAALNGVIKRYDDPFWQTFYPPIDYRCRCTVIARSEYYAQKHGIETNSAEVHEDKEGRQYFDRAGTKVYPGKDFGYNVHRHGYRPNLDQYDPKIANQFAVQEMSGPEFKLQYQRLEKEYLEERKRLGLRDNEKIDRATFNKIRNRRRYQLNFTAGVIEDDLALPSKTVLLSDDLLLKQFNDHLKDEFLTVDTYSLLPSLFNKPEYILEREGKKIFVRKEGQQWLHAIVKTTSLKTLNVESIYFIADDLFQRELKNAVVLKGI</sequence>
<dbReference type="AlphaFoldDB" id="A0A2U2AMZ3"/>
<accession>A0A2U2AMZ3</accession>